<proteinExistence type="predicted"/>
<evidence type="ECO:0000313" key="1">
    <source>
        <dbReference type="EMBL" id="KAJ4704925.1"/>
    </source>
</evidence>
<gene>
    <name evidence="1" type="ORF">OWV82_021768</name>
</gene>
<accession>A0ACC1X432</accession>
<comment type="caution">
    <text evidence="1">The sequence shown here is derived from an EMBL/GenBank/DDBJ whole genome shotgun (WGS) entry which is preliminary data.</text>
</comment>
<reference evidence="1 2" key="1">
    <citation type="journal article" date="2023" name="Science">
        <title>Complex scaffold remodeling in plant triterpene biosynthesis.</title>
        <authorList>
            <person name="De La Pena R."/>
            <person name="Hodgson H."/>
            <person name="Liu J.C."/>
            <person name="Stephenson M.J."/>
            <person name="Martin A.C."/>
            <person name="Owen C."/>
            <person name="Harkess A."/>
            <person name="Leebens-Mack J."/>
            <person name="Jimenez L.E."/>
            <person name="Osbourn A."/>
            <person name="Sattely E.S."/>
        </authorList>
    </citation>
    <scope>NUCLEOTIDE SEQUENCE [LARGE SCALE GENOMIC DNA]</scope>
    <source>
        <strain evidence="2">cv. JPN11</strain>
        <tissue evidence="1">Leaf</tissue>
    </source>
</reference>
<dbReference type="Proteomes" id="UP001164539">
    <property type="component" value="Chromosome 12"/>
</dbReference>
<evidence type="ECO:0000313" key="2">
    <source>
        <dbReference type="Proteomes" id="UP001164539"/>
    </source>
</evidence>
<name>A0ACC1X432_MELAZ</name>
<protein>
    <submittedName>
        <fullName evidence="1">Receptor-like kinase</fullName>
    </submittedName>
</protein>
<keyword evidence="2" id="KW-1185">Reference proteome</keyword>
<dbReference type="EMBL" id="CM051405">
    <property type="protein sequence ID" value="KAJ4704925.1"/>
    <property type="molecule type" value="Genomic_DNA"/>
</dbReference>
<sequence>MVIFVILQLKNTCKSRVRWKCYLLEILVLLILSLSTTFSILWLFLVFFKRKTLKVSHLKPLPKCMGKGRDNLNDDGATIFKQSSLQLTFSEVVHITNNFSKSNVIGDGGSGIVYKGVLPSGQLVAVKKLGKARDQGSREFLAEMEAIGSVKHNNLIPLLGFCSLGGEKLLIYEFMVNGSLDIWLRNKPGELQALDWDIRLKIALGTARGLAFLHHSIVPPIIHRDIKASNILLDHKFEPRIADFGLARTLSVCGTHVTTEIAGTFGYIAPEYGQSWRSTTKGDVYSFGVLVLEIITGKEPTGPEFKDMEGGNLVGWVRGMVAKGKETECVDGKVFCESTVKAGMLKLLHLGLNCTN</sequence>
<organism evidence="1 2">
    <name type="scientific">Melia azedarach</name>
    <name type="common">Chinaberry tree</name>
    <dbReference type="NCBI Taxonomy" id="155640"/>
    <lineage>
        <taxon>Eukaryota</taxon>
        <taxon>Viridiplantae</taxon>
        <taxon>Streptophyta</taxon>
        <taxon>Embryophyta</taxon>
        <taxon>Tracheophyta</taxon>
        <taxon>Spermatophyta</taxon>
        <taxon>Magnoliopsida</taxon>
        <taxon>eudicotyledons</taxon>
        <taxon>Gunneridae</taxon>
        <taxon>Pentapetalae</taxon>
        <taxon>rosids</taxon>
        <taxon>malvids</taxon>
        <taxon>Sapindales</taxon>
        <taxon>Meliaceae</taxon>
        <taxon>Melia</taxon>
    </lineage>
</organism>